<comment type="subcellular location">
    <subcellularLocation>
        <location evidence="7 8">Cytoplasm</location>
    </subcellularLocation>
</comment>
<comment type="similarity">
    <text evidence="2 7 8">Belongs to the triosephosphate isomerase family.</text>
</comment>
<dbReference type="GO" id="GO:0006094">
    <property type="term" value="P:gluconeogenesis"/>
    <property type="evidence" value="ECO:0007669"/>
    <property type="project" value="UniProtKB-UniRule"/>
</dbReference>
<evidence type="ECO:0000313" key="9">
    <source>
        <dbReference type="PDB" id="4Y96"/>
    </source>
</evidence>
<dbReference type="EC" id="5.3.1.1" evidence="7 8"/>
<evidence type="ECO:0000256" key="6">
    <source>
        <dbReference type="ARBA" id="ARBA00023235"/>
    </source>
</evidence>
<protein>
    <recommendedName>
        <fullName evidence="7 8">Triosephosphate isomerase</fullName>
        <shortName evidence="7">TIM</shortName>
        <shortName evidence="7">TPI</shortName>
        <ecNumber evidence="7 8">5.3.1.1</ecNumber>
    </recommendedName>
    <alternativeName>
        <fullName evidence="7">Triose-phosphate isomerase</fullName>
    </alternativeName>
</protein>
<feature type="binding site" evidence="7">
    <location>
        <begin position="238"/>
        <end position="239"/>
    </location>
    <ligand>
        <name>substrate</name>
    </ligand>
</feature>
<accession>A0A0M3KL18</accession>
<evidence type="ECO:0000256" key="7">
    <source>
        <dbReference type="HAMAP-Rule" id="MF_00147"/>
    </source>
</evidence>
<dbReference type="GO" id="GO:0019563">
    <property type="term" value="P:glycerol catabolic process"/>
    <property type="evidence" value="ECO:0007669"/>
    <property type="project" value="TreeGrafter"/>
</dbReference>
<feature type="active site" description="Proton acceptor" evidence="7">
    <location>
        <position position="171"/>
    </location>
</feature>
<evidence type="ECO:0000256" key="8">
    <source>
        <dbReference type="RuleBase" id="RU363013"/>
    </source>
</evidence>
<dbReference type="PANTHER" id="PTHR21139">
    <property type="entry name" value="TRIOSEPHOSPHATE ISOMERASE"/>
    <property type="match status" value="1"/>
</dbReference>
<dbReference type="PDBsum" id="4Y96"/>
<gene>
    <name evidence="9" type="primary">tim</name>
    <name evidence="7" type="synonym">tpiA</name>
</gene>
<feature type="binding site" evidence="7">
    <location>
        <position position="177"/>
    </location>
    <ligand>
        <name>substrate</name>
    </ligand>
</feature>
<evidence type="ECO:0000256" key="3">
    <source>
        <dbReference type="ARBA" id="ARBA00022432"/>
    </source>
</evidence>
<comment type="function">
    <text evidence="7">Involved in the gluconeogenesis. Catalyzes stereospecifically the conversion of dihydroxyacetone phosphate (DHAP) to D-glyceraldehyde-3-phosphate (G3P).</text>
</comment>
<feature type="active site" description="Electrophile" evidence="7">
    <location>
        <position position="99"/>
    </location>
</feature>
<proteinExistence type="evidence at protein level"/>
<organism evidence="9">
    <name type="scientific">Gemmata obscuriglobus</name>
    <dbReference type="NCBI Taxonomy" id="114"/>
    <lineage>
        <taxon>Bacteria</taxon>
        <taxon>Pseudomonadati</taxon>
        <taxon>Planctomycetota</taxon>
        <taxon>Planctomycetia</taxon>
        <taxon>Gemmatales</taxon>
        <taxon>Gemmataceae</taxon>
        <taxon>Gemmata</taxon>
    </lineage>
</organism>
<dbReference type="InterPro" id="IPR022896">
    <property type="entry name" value="TrioseP_Isoase_bac/euk"/>
</dbReference>
<dbReference type="HAMAP" id="MF_00147_B">
    <property type="entry name" value="TIM_B"/>
    <property type="match status" value="1"/>
</dbReference>
<dbReference type="InterPro" id="IPR000652">
    <property type="entry name" value="Triosephosphate_isomerase"/>
</dbReference>
<evidence type="ECO:0000256" key="4">
    <source>
        <dbReference type="ARBA" id="ARBA00022490"/>
    </source>
</evidence>
<keyword evidence="4 7" id="KW-0963">Cytoplasm</keyword>
<dbReference type="UniPathway" id="UPA00138"/>
<dbReference type="AlphaFoldDB" id="A0A0M3KL18"/>
<dbReference type="UniPathway" id="UPA00109">
    <property type="reaction ID" value="UER00189"/>
</dbReference>
<dbReference type="FunFam" id="3.20.20.70:FF:000016">
    <property type="entry name" value="Triosephosphate isomerase"/>
    <property type="match status" value="1"/>
</dbReference>
<evidence type="ECO:0000256" key="2">
    <source>
        <dbReference type="ARBA" id="ARBA00007422"/>
    </source>
</evidence>
<dbReference type="NCBIfam" id="TIGR00419">
    <property type="entry name" value="tim"/>
    <property type="match status" value="1"/>
</dbReference>
<dbReference type="GO" id="GO:0004807">
    <property type="term" value="F:triose-phosphate isomerase activity"/>
    <property type="evidence" value="ECO:0007669"/>
    <property type="project" value="UniProtKB-UniRule"/>
</dbReference>
<dbReference type="SABIO-RK" id="A0A0M3KL18"/>
<keyword evidence="9 10" id="KW-0002">3D-structure</keyword>
<dbReference type="SUPFAM" id="SSF51351">
    <property type="entry name" value="Triosephosphate isomerase (TIM)"/>
    <property type="match status" value="1"/>
</dbReference>
<comment type="catalytic activity">
    <reaction evidence="7 8">
        <text>D-glyceraldehyde 3-phosphate = dihydroxyacetone phosphate</text>
        <dbReference type="Rhea" id="RHEA:18585"/>
        <dbReference type="ChEBI" id="CHEBI:57642"/>
        <dbReference type="ChEBI" id="CHEBI:59776"/>
        <dbReference type="EC" id="5.3.1.1"/>
    </reaction>
</comment>
<dbReference type="PANTHER" id="PTHR21139:SF42">
    <property type="entry name" value="TRIOSEPHOSPHATE ISOMERASE"/>
    <property type="match status" value="1"/>
</dbReference>
<evidence type="ECO:0000256" key="5">
    <source>
        <dbReference type="ARBA" id="ARBA00023152"/>
    </source>
</evidence>
<reference evidence="9 10" key="1">
    <citation type="journal article" date="2015" name="Phys. Chem. Chem. Phys.">
        <title>Reversibility and two state behaviour in the thermal unfolding of oligomeric TIM barrel proteins.</title>
        <authorList>
            <person name="Romero-Romero S."/>
            <person name="Costas M."/>
            <person name="Rodriguez-Romero A."/>
            <person name="Alejandro Fernandez-Velasco D."/>
        </authorList>
    </citation>
    <scope>X-RAY CRYSTALLOGRAPHY (1.58 ANGSTROMS)</scope>
    <source>
        <strain evidence="9">STRAIN</strain>
    </source>
</reference>
<feature type="binding site" evidence="7">
    <location>
        <begin position="14"/>
        <end position="16"/>
    </location>
    <ligand>
        <name>substrate</name>
    </ligand>
</feature>
<dbReference type="GO" id="GO:0046166">
    <property type="term" value="P:glyceraldehyde-3-phosphate biosynthetic process"/>
    <property type="evidence" value="ECO:0007669"/>
    <property type="project" value="TreeGrafter"/>
</dbReference>
<evidence type="ECO:0000256" key="1">
    <source>
        <dbReference type="ARBA" id="ARBA00004680"/>
    </source>
</evidence>
<feature type="binding site" evidence="7">
    <location>
        <position position="217"/>
    </location>
    <ligand>
        <name>substrate</name>
    </ligand>
</feature>
<sequence>GSHMPTRKKFVAGNWKMNTTLAEAKALGAAVAKGVTDDRVTVAVFPPYPWLTAVGEVLKGSPVALGAQDVSSEKKGAFTGEVSPAMLLETGCKYALIGHSERRHIIGESETFINHKVHTALEEGLSVVLCMGETLAERERGLQERVFQRQVYAACAGLTDEQFGRIVIAYEPVWAIGTGKVATPEQAQEAHAFVRSKLRLLYGDKIADSTPIVYGGSVTPDNTVGLMSQPDVDGALVGGASLKADSFLAIVKAAG</sequence>
<dbReference type="Pfam" id="PF00121">
    <property type="entry name" value="TIM"/>
    <property type="match status" value="1"/>
</dbReference>
<dbReference type="EvolutionaryTrace" id="A0A0M3KL18"/>
<dbReference type="PROSITE" id="PS00171">
    <property type="entry name" value="TIM_1"/>
    <property type="match status" value="1"/>
</dbReference>
<name>A0A0M3KL18_9BACT</name>
<keyword evidence="5 7" id="KW-0324">Glycolysis</keyword>
<evidence type="ECO:0007829" key="10">
    <source>
        <dbReference type="PDB" id="4Y96"/>
    </source>
</evidence>
<comment type="subunit">
    <text evidence="7 8">Homodimer.</text>
</comment>
<dbReference type="Gene3D" id="3.20.20.70">
    <property type="entry name" value="Aldolase class I"/>
    <property type="match status" value="1"/>
</dbReference>
<dbReference type="GO" id="GO:0006096">
    <property type="term" value="P:glycolytic process"/>
    <property type="evidence" value="ECO:0007669"/>
    <property type="project" value="UniProtKB-UniRule"/>
</dbReference>
<dbReference type="InterPro" id="IPR013785">
    <property type="entry name" value="Aldolase_TIM"/>
</dbReference>
<dbReference type="SMR" id="A0A0M3KL18"/>
<comment type="pathway">
    <text evidence="1 7 8">Carbohydrate degradation; glycolysis; D-glyceraldehyde 3-phosphate from glycerone phosphate: step 1/1.</text>
</comment>
<dbReference type="PROSITE" id="PS51440">
    <property type="entry name" value="TIM_2"/>
    <property type="match status" value="1"/>
</dbReference>
<dbReference type="InterPro" id="IPR035990">
    <property type="entry name" value="TIM_sf"/>
</dbReference>
<keyword evidence="3 7" id="KW-0312">Gluconeogenesis</keyword>
<dbReference type="CDD" id="cd00311">
    <property type="entry name" value="TIM"/>
    <property type="match status" value="1"/>
</dbReference>
<keyword evidence="6 7" id="KW-0413">Isomerase</keyword>
<dbReference type="InterPro" id="IPR020861">
    <property type="entry name" value="Triosephosphate_isomerase_AS"/>
</dbReference>
<comment type="pathway">
    <text evidence="7 8">Carbohydrate biosynthesis; gluconeogenesis.</text>
</comment>
<dbReference type="GO" id="GO:0005829">
    <property type="term" value="C:cytosol"/>
    <property type="evidence" value="ECO:0007669"/>
    <property type="project" value="TreeGrafter"/>
</dbReference>
<dbReference type="PDB" id="4Y96">
    <property type="method" value="X-ray"/>
    <property type="resolution" value="1.58 A"/>
    <property type="chains" value="A/B=1-255"/>
</dbReference>